<gene>
    <name evidence="2" type="ORF">DMN91_003243</name>
</gene>
<dbReference type="OrthoDB" id="270284at2759"/>
<dbReference type="PANTHER" id="PTHR13349:SF2">
    <property type="entry name" value="TRANSLATION MACHINERY-ASSOCIATED PROTEIN 16"/>
    <property type="match status" value="1"/>
</dbReference>
<dbReference type="PANTHER" id="PTHR13349">
    <property type="entry name" value="TRANSLATION MACHINERY-ASSOCIATED PROTEIN 16"/>
    <property type="match status" value="1"/>
</dbReference>
<dbReference type="Pfam" id="PF11176">
    <property type="entry name" value="Tma16"/>
    <property type="match status" value="1"/>
</dbReference>
<evidence type="ECO:0000313" key="2">
    <source>
        <dbReference type="EMBL" id="RLU25151.1"/>
    </source>
</evidence>
<evidence type="ECO:0000313" key="3">
    <source>
        <dbReference type="Proteomes" id="UP000279307"/>
    </source>
</evidence>
<name>A0A3L8DXH6_OOCBI</name>
<dbReference type="AlphaFoldDB" id="A0A3L8DXH6"/>
<dbReference type="Proteomes" id="UP000279307">
    <property type="component" value="Chromosome 3"/>
</dbReference>
<protein>
    <submittedName>
        <fullName evidence="2">Uncharacterized protein</fullName>
    </submittedName>
</protein>
<dbReference type="Gene3D" id="1.20.1440.170">
    <property type="entry name" value="Translation machinery-associated protein 16-like"/>
    <property type="match status" value="1"/>
</dbReference>
<dbReference type="GO" id="GO:0005634">
    <property type="term" value="C:nucleus"/>
    <property type="evidence" value="ECO:0007669"/>
    <property type="project" value="TreeGrafter"/>
</dbReference>
<comment type="caution">
    <text evidence="2">The sequence shown here is derived from an EMBL/GenBank/DDBJ whole genome shotgun (WGS) entry which is preliminary data.</text>
</comment>
<sequence length="82" mass="9497">MSAALQREIAKAKKILHPNSRKAIAIAKKTKKYIGRNDEELEQITLKHSIGRRNRQHASREDIIRMTKKREQEEFNTCGIGI</sequence>
<organism evidence="2 3">
    <name type="scientific">Ooceraea biroi</name>
    <name type="common">Clonal raider ant</name>
    <name type="synonym">Cerapachys biroi</name>
    <dbReference type="NCBI Taxonomy" id="2015173"/>
    <lineage>
        <taxon>Eukaryota</taxon>
        <taxon>Metazoa</taxon>
        <taxon>Ecdysozoa</taxon>
        <taxon>Arthropoda</taxon>
        <taxon>Hexapoda</taxon>
        <taxon>Insecta</taxon>
        <taxon>Pterygota</taxon>
        <taxon>Neoptera</taxon>
        <taxon>Endopterygota</taxon>
        <taxon>Hymenoptera</taxon>
        <taxon>Apocrita</taxon>
        <taxon>Aculeata</taxon>
        <taxon>Formicoidea</taxon>
        <taxon>Formicidae</taxon>
        <taxon>Dorylinae</taxon>
        <taxon>Ooceraea</taxon>
    </lineage>
</organism>
<proteinExistence type="inferred from homology"/>
<comment type="similarity">
    <text evidence="1">Belongs to the TMA16 family.</text>
</comment>
<evidence type="ECO:0000256" key="1">
    <source>
        <dbReference type="ARBA" id="ARBA00034127"/>
    </source>
</evidence>
<dbReference type="InterPro" id="IPR038356">
    <property type="entry name" value="Tma16_sf"/>
</dbReference>
<reference evidence="2 3" key="1">
    <citation type="journal article" date="2018" name="Genome Res.">
        <title>The genomic architecture and molecular evolution of ant odorant receptors.</title>
        <authorList>
            <person name="McKenzie S.K."/>
            <person name="Kronauer D.J.C."/>
        </authorList>
    </citation>
    <scope>NUCLEOTIDE SEQUENCE [LARGE SCALE GENOMIC DNA]</scope>
    <source>
        <strain evidence="2">Clonal line C1</strain>
    </source>
</reference>
<dbReference type="EMBL" id="QOIP01000003">
    <property type="protein sequence ID" value="RLU25151.1"/>
    <property type="molecule type" value="Genomic_DNA"/>
</dbReference>
<accession>A0A3L8DXH6</accession>
<dbReference type="InterPro" id="IPR021346">
    <property type="entry name" value="Tma16"/>
</dbReference>